<accession>A0AA97I494</accession>
<dbReference type="SUPFAM" id="SSF52402">
    <property type="entry name" value="Adenine nucleotide alpha hydrolases-like"/>
    <property type="match status" value="1"/>
</dbReference>
<keyword evidence="4" id="KW-1185">Reference proteome</keyword>
<gene>
    <name evidence="3" type="ORF">F1737_08400</name>
</gene>
<dbReference type="CDD" id="cd00293">
    <property type="entry name" value="USP-like"/>
    <property type="match status" value="1"/>
</dbReference>
<dbReference type="AlphaFoldDB" id="A0AA97I494"/>
<sequence>MYKRILVGIDGSEPSIKALKKALSLAKGWNAKLYGLYVINPGIYGASVVDPSMGVVDPSSERIFNMLRDEGWQIIEEAKKIALEEGAGGDFDMKFGDARDEMLDYAEKTSADLIIVGSTGKGMAKRLLLGSVSSAIVSHSKVSVLVVR</sequence>
<dbReference type="InterPro" id="IPR006015">
    <property type="entry name" value="Universal_stress_UspA"/>
</dbReference>
<dbReference type="Gene3D" id="3.40.50.620">
    <property type="entry name" value="HUPs"/>
    <property type="match status" value="1"/>
</dbReference>
<organism evidence="3 4">
    <name type="scientific">Methanochimaera problematica</name>
    <dbReference type="NCBI Taxonomy" id="2609417"/>
    <lineage>
        <taxon>Archaea</taxon>
        <taxon>Methanobacteriati</taxon>
        <taxon>Methanobacteriota</taxon>
        <taxon>Stenosarchaea group</taxon>
        <taxon>Methanomicrobia</taxon>
        <taxon>Methanomicrobiales</taxon>
        <taxon>Methanomicrobiaceae</taxon>
        <taxon>Methanochimaera</taxon>
    </lineage>
</organism>
<dbReference type="GeneID" id="85230177"/>
<reference evidence="3 4" key="1">
    <citation type="submission" date="2019-09" db="EMBL/GenBank/DDBJ databases">
        <title>The complete genome of Methanoplanus sp. FWC-SCC4.</title>
        <authorList>
            <person name="Chen S.-C."/>
            <person name="Zhou Y.-Z."/>
            <person name="Lai M.-C."/>
        </authorList>
    </citation>
    <scope>NUCLEOTIDE SEQUENCE [LARGE SCALE GENOMIC DNA]</scope>
    <source>
        <strain evidence="3 4">FWC-SCC4</strain>
    </source>
</reference>
<comment type="similarity">
    <text evidence="1">Belongs to the universal stress protein A family.</text>
</comment>
<dbReference type="RefSeq" id="WP_317136132.1">
    <property type="nucleotide sequence ID" value="NZ_CP043875.1"/>
</dbReference>
<dbReference type="PANTHER" id="PTHR46268:SF6">
    <property type="entry name" value="UNIVERSAL STRESS PROTEIN UP12"/>
    <property type="match status" value="1"/>
</dbReference>
<evidence type="ECO:0000259" key="2">
    <source>
        <dbReference type="Pfam" id="PF00582"/>
    </source>
</evidence>
<dbReference type="Pfam" id="PF00582">
    <property type="entry name" value="Usp"/>
    <property type="match status" value="1"/>
</dbReference>
<evidence type="ECO:0000313" key="4">
    <source>
        <dbReference type="Proteomes" id="UP001301797"/>
    </source>
</evidence>
<dbReference type="Proteomes" id="UP001301797">
    <property type="component" value="Chromosome"/>
</dbReference>
<dbReference type="PRINTS" id="PR01438">
    <property type="entry name" value="UNVRSLSTRESS"/>
</dbReference>
<dbReference type="InterPro" id="IPR014729">
    <property type="entry name" value="Rossmann-like_a/b/a_fold"/>
</dbReference>
<dbReference type="InterPro" id="IPR006016">
    <property type="entry name" value="UspA"/>
</dbReference>
<protein>
    <submittedName>
        <fullName evidence="3">Universal stress protein</fullName>
    </submittedName>
</protein>
<name>A0AA97I494_9EURY</name>
<feature type="domain" description="UspA" evidence="2">
    <location>
        <begin position="1"/>
        <end position="148"/>
    </location>
</feature>
<dbReference type="PANTHER" id="PTHR46268">
    <property type="entry name" value="STRESS RESPONSE PROTEIN NHAX"/>
    <property type="match status" value="1"/>
</dbReference>
<dbReference type="EMBL" id="CP043875">
    <property type="protein sequence ID" value="WOF16706.1"/>
    <property type="molecule type" value="Genomic_DNA"/>
</dbReference>
<evidence type="ECO:0000313" key="3">
    <source>
        <dbReference type="EMBL" id="WOF16706.1"/>
    </source>
</evidence>
<proteinExistence type="inferred from homology"/>
<evidence type="ECO:0000256" key="1">
    <source>
        <dbReference type="ARBA" id="ARBA00008791"/>
    </source>
</evidence>
<dbReference type="KEGG" id="mefw:F1737_08400"/>